<name>A0A316VPA3_9BASI</name>
<evidence type="ECO:0000313" key="2">
    <source>
        <dbReference type="Proteomes" id="UP000245771"/>
    </source>
</evidence>
<reference evidence="1 2" key="1">
    <citation type="journal article" date="2018" name="Mol. Biol. Evol.">
        <title>Broad Genomic Sampling Reveals a Smut Pathogenic Ancestry of the Fungal Clade Ustilaginomycotina.</title>
        <authorList>
            <person name="Kijpornyongpan T."/>
            <person name="Mondo S.J."/>
            <person name="Barry K."/>
            <person name="Sandor L."/>
            <person name="Lee J."/>
            <person name="Lipzen A."/>
            <person name="Pangilinan J."/>
            <person name="LaButti K."/>
            <person name="Hainaut M."/>
            <person name="Henrissat B."/>
            <person name="Grigoriev I.V."/>
            <person name="Spatafora J.W."/>
            <person name="Aime M.C."/>
        </authorList>
    </citation>
    <scope>NUCLEOTIDE SEQUENCE [LARGE SCALE GENOMIC DNA]</scope>
    <source>
        <strain evidence="1 2">MCA 3882</strain>
    </source>
</reference>
<protein>
    <submittedName>
        <fullName evidence="1">Uncharacterized protein</fullName>
    </submittedName>
</protein>
<dbReference type="Proteomes" id="UP000245771">
    <property type="component" value="Unassembled WGS sequence"/>
</dbReference>
<gene>
    <name evidence="1" type="ORF">FA14DRAFT_159757</name>
</gene>
<accession>A0A316VPA3</accession>
<dbReference type="EMBL" id="KZ819602">
    <property type="protein sequence ID" value="PWN37961.1"/>
    <property type="molecule type" value="Genomic_DNA"/>
</dbReference>
<dbReference type="GeneID" id="37020153"/>
<proteinExistence type="predicted"/>
<dbReference type="InParanoid" id="A0A316VPA3"/>
<keyword evidence="2" id="KW-1185">Reference proteome</keyword>
<dbReference type="RefSeq" id="XP_025358263.1">
    <property type="nucleotide sequence ID" value="XM_025498372.1"/>
</dbReference>
<evidence type="ECO:0000313" key="1">
    <source>
        <dbReference type="EMBL" id="PWN37961.1"/>
    </source>
</evidence>
<dbReference type="STRING" id="1280837.A0A316VPA3"/>
<sequence length="741" mass="81077">MITTSPRRRLSSVQSSSPATLPLDITAPARVVQKQVIQICAHSKGCSVVLFMRLALPKSSKKRSYALFPEVSDEEGIRLKSSAVYPVSVDKAGKTLLPQNASPTLKRASRILAIRYNAPETPLANTFAEAWNSDDSGSENNIKQVKPRLISDLQITIPQSGEEHTDASEKLYYLAVIQIEVGLHKAPPNWPFEAHIPIPRCLNNKLHFTRDEEGAESDQRMVVDFEPRLVQRSVGGPFESSSYLDAELEGGDSACLMEDGPQTAVSGSFPATSTIIARWAPVHAAADISQHAYSGSGYLPVPAHSLAINGQVEDKFDELGLHTIEGEEGKNPADTLGDWSGVIEDVNTSVWITYGPPSISKRRKAVYRVQISWPYVANPVLIPSAQAGVVQQTPRLLPRLVLALQRACVDEKVDLLHASIQGKPVQVVFDTQDSIDTMSKNDAIPSKMIDIRLPEYMRNTEGQIMATLVYSVEGPSSSSALNLFAPVASTVTYFHTRIHDEALQDSVPILAYSSEPLSSSVHCDEQHHVATVEASMLASMTSVTMEYVKRTKPLVPLSPPPIAPLRRQSVMSNTPASAMAASLLPSVRTPEPKEKSAPILPATNGERPVQFKRQQNSQEPHHLITWSTFHAFLLVVLACSLYNVNFNIIPSVQQISRKVDVMGMALNLDFANDGQHLQYSDPNLKTATSPSANNQLAVQQPYANSLAIPNTGGISDFVTWLSMALSWPLRRILSIFSDDNH</sequence>
<organism evidence="1 2">
    <name type="scientific">Meira miltonrushii</name>
    <dbReference type="NCBI Taxonomy" id="1280837"/>
    <lineage>
        <taxon>Eukaryota</taxon>
        <taxon>Fungi</taxon>
        <taxon>Dikarya</taxon>
        <taxon>Basidiomycota</taxon>
        <taxon>Ustilaginomycotina</taxon>
        <taxon>Exobasidiomycetes</taxon>
        <taxon>Exobasidiales</taxon>
        <taxon>Brachybasidiaceae</taxon>
        <taxon>Meira</taxon>
    </lineage>
</organism>
<dbReference type="AlphaFoldDB" id="A0A316VPA3"/>